<dbReference type="Pfam" id="PF10032">
    <property type="entry name" value="Pho88"/>
    <property type="match status" value="1"/>
</dbReference>
<proteinExistence type="predicted"/>
<evidence type="ECO:0000256" key="3">
    <source>
        <dbReference type="SAM" id="SignalP"/>
    </source>
</evidence>
<sequence length="424" mass="47627">MKTEIKRWSCSITVSALCLFFLLSTATARQSSSSLAKRLSLGNRSTNKLAESLSNASRIQTRNFPWGCTSLTLTDRIINANDQLLISLRGGSSDTEDEETDSEEYDSEEESEEEEEEEQSDEEESVVEESDYDSDESEYDDEYDEEEDEEAESSLAKSVKSKAKGSGEDFDEPLVPSSMQSMSMTIGIMVACRRIDLFDPKVVRIARFVFIAYAIITQLFLAFVRIKARKINDRTPITLSNPLSSVVQSQLSKGGSGGTNDMVKNLAGQFLSSQTTVMEYDLKQAKSMSNSLLFPLAFNWFLHFKMNQVQPLLFQTANGISNLIYSPLFQVYVLGRNLERPFKSANPMAEKVEAMKKQQQEEEEAKKKSTVEEEGASVNDDETEGSEYDVTEQSEEEDSAESDNDDDSSEDEEYDGDEYDEEDS</sequence>
<evidence type="ECO:0000313" key="4">
    <source>
        <dbReference type="EMBL" id="CAE4667861.1"/>
    </source>
</evidence>
<reference evidence="4" key="1">
    <citation type="submission" date="2021-01" db="EMBL/GenBank/DDBJ databases">
        <authorList>
            <person name="Corre E."/>
            <person name="Pelletier E."/>
            <person name="Niang G."/>
            <person name="Scheremetjew M."/>
            <person name="Finn R."/>
            <person name="Kale V."/>
            <person name="Holt S."/>
            <person name="Cochrane G."/>
            <person name="Meng A."/>
            <person name="Brown T."/>
            <person name="Cohen L."/>
        </authorList>
    </citation>
    <scope>NUCLEOTIDE SEQUENCE</scope>
    <source>
        <strain evidence="4">GSO104</strain>
    </source>
</reference>
<feature type="region of interest" description="Disordered" evidence="1">
    <location>
        <begin position="88"/>
        <end position="176"/>
    </location>
</feature>
<keyword evidence="2" id="KW-0472">Membrane</keyword>
<feature type="chain" id="PRO_5030825468" evidence="3">
    <location>
        <begin position="29"/>
        <end position="424"/>
    </location>
</feature>
<feature type="region of interest" description="Disordered" evidence="1">
    <location>
        <begin position="349"/>
        <end position="424"/>
    </location>
</feature>
<dbReference type="PANTHER" id="PTHR28112">
    <property type="entry name" value="SRP-INDEPENDENT TARGETING PROTEIN 3"/>
    <property type="match status" value="1"/>
</dbReference>
<feature type="compositionally biased region" description="Acidic residues" evidence="1">
    <location>
        <begin position="94"/>
        <end position="152"/>
    </location>
</feature>
<keyword evidence="2" id="KW-1133">Transmembrane helix</keyword>
<feature type="signal peptide" evidence="3">
    <location>
        <begin position="1"/>
        <end position="28"/>
    </location>
</feature>
<keyword evidence="3" id="KW-0732">Signal</keyword>
<protein>
    <submittedName>
        <fullName evidence="4">Uncharacterized protein</fullName>
    </submittedName>
</protein>
<dbReference type="AlphaFoldDB" id="A0A7S4VV48"/>
<feature type="compositionally biased region" description="Basic and acidic residues" evidence="1">
    <location>
        <begin position="350"/>
        <end position="371"/>
    </location>
</feature>
<evidence type="ECO:0000256" key="2">
    <source>
        <dbReference type="SAM" id="Phobius"/>
    </source>
</evidence>
<accession>A0A7S4VV48</accession>
<feature type="compositionally biased region" description="Acidic residues" evidence="1">
    <location>
        <begin position="372"/>
        <end position="424"/>
    </location>
</feature>
<evidence type="ECO:0000256" key="1">
    <source>
        <dbReference type="SAM" id="MobiDB-lite"/>
    </source>
</evidence>
<dbReference type="PANTHER" id="PTHR28112:SF1">
    <property type="entry name" value="SRP-INDEPENDENT TARGETING PROTEIN 3"/>
    <property type="match status" value="1"/>
</dbReference>
<gene>
    <name evidence="4" type="ORF">DBRI00130_LOCUS43683</name>
</gene>
<dbReference type="GO" id="GO:0005783">
    <property type="term" value="C:endoplasmic reticulum"/>
    <property type="evidence" value="ECO:0007669"/>
    <property type="project" value="InterPro"/>
</dbReference>
<feature type="transmembrane region" description="Helical" evidence="2">
    <location>
        <begin position="205"/>
        <end position="224"/>
    </location>
</feature>
<dbReference type="InterPro" id="IPR012098">
    <property type="entry name" value="SND3_fun"/>
</dbReference>
<organism evidence="4">
    <name type="scientific">Ditylum brightwellii</name>
    <dbReference type="NCBI Taxonomy" id="49249"/>
    <lineage>
        <taxon>Eukaryota</taxon>
        <taxon>Sar</taxon>
        <taxon>Stramenopiles</taxon>
        <taxon>Ochrophyta</taxon>
        <taxon>Bacillariophyta</taxon>
        <taxon>Mediophyceae</taxon>
        <taxon>Lithodesmiophycidae</taxon>
        <taxon>Lithodesmiales</taxon>
        <taxon>Lithodesmiaceae</taxon>
        <taxon>Ditylum</taxon>
    </lineage>
</organism>
<name>A0A7S4VV48_9STRA</name>
<dbReference type="EMBL" id="HBNS01060650">
    <property type="protein sequence ID" value="CAE4667861.1"/>
    <property type="molecule type" value="Transcribed_RNA"/>
</dbReference>
<dbReference type="GO" id="GO:0005739">
    <property type="term" value="C:mitochondrion"/>
    <property type="evidence" value="ECO:0007669"/>
    <property type="project" value="TreeGrafter"/>
</dbReference>
<dbReference type="GO" id="GO:0045047">
    <property type="term" value="P:protein targeting to ER"/>
    <property type="evidence" value="ECO:0007669"/>
    <property type="project" value="InterPro"/>
</dbReference>
<keyword evidence="2" id="KW-0812">Transmembrane</keyword>